<reference evidence="3 4" key="1">
    <citation type="submission" date="2021-06" db="EMBL/GenBank/DDBJ databases">
        <authorList>
            <person name="Sun Q."/>
            <person name="Li D."/>
        </authorList>
    </citation>
    <scope>NUCLEOTIDE SEQUENCE [LARGE SCALE GENOMIC DNA]</scope>
    <source>
        <strain evidence="3 4">MSJ-5</strain>
    </source>
</reference>
<sequence length="506" mass="57976">MYISLLEEIYNFLVEKIGMPDLNTRTENVNLVPLSNIDYRDKIRGAMVNLAIGDAFGSSWEGQQSKEIEHINHFLKGERSTASLKGTWQTTTVILFAESLIINQTFNPEDLANRFIRQPIIGIDKVMEQFTLNYRDHRMEWYRCGIASVEAGAAIRGVPLALINYGDFTTLKLIGGIQTIITHMDETAVAASILFSSAVAYLLNTPAFSMQSKNDFNLFIDTLCKSIKGIETKVYPTGKNGEIANLYIMVNRILKEWIDKSISIEEIKEQWGSSANSLEAIPLSLYIFLKNPNDYEKTLKECLTMRETDIIVTMVLALLGAYLGFNNIPKGYINKLYMDKEILTLSDRLFELSLKNKSNNPYRRMRDQIEIERSQDELDKLLWLGIKYNKEEEYAMSIKYFEELITKSPDFKKNERVKLHIIEAYEGLGSKLLDNEAYEDALRCFKKALIYDLNHPTILCDIAVTYLNIDDLDKAEKYARRAVEIAPEYEIGREVLEGIKSLQNKS</sequence>
<comment type="similarity">
    <text evidence="1">Belongs to the ADP-ribosylglycohydrolase family.</text>
</comment>
<dbReference type="InterPro" id="IPR005502">
    <property type="entry name" value="Ribosyl_crysJ1"/>
</dbReference>
<evidence type="ECO:0000256" key="1">
    <source>
        <dbReference type="ARBA" id="ARBA00010702"/>
    </source>
</evidence>
<dbReference type="InterPro" id="IPR019734">
    <property type="entry name" value="TPR_rpt"/>
</dbReference>
<proteinExistence type="inferred from homology"/>
<dbReference type="RefSeq" id="WP_216417744.1">
    <property type="nucleotide sequence ID" value="NZ_JAHLQK010000004.1"/>
</dbReference>
<organism evidence="3 4">
    <name type="scientific">Alkaliphilus flagellatus</name>
    <dbReference type="NCBI Taxonomy" id="2841507"/>
    <lineage>
        <taxon>Bacteria</taxon>
        <taxon>Bacillati</taxon>
        <taxon>Bacillota</taxon>
        <taxon>Clostridia</taxon>
        <taxon>Peptostreptococcales</taxon>
        <taxon>Natronincolaceae</taxon>
        <taxon>Alkaliphilus</taxon>
    </lineage>
</organism>
<dbReference type="EMBL" id="JAHLQK010000004">
    <property type="protein sequence ID" value="MBU5677204.1"/>
    <property type="molecule type" value="Genomic_DNA"/>
</dbReference>
<dbReference type="Proteomes" id="UP000779508">
    <property type="component" value="Unassembled WGS sequence"/>
</dbReference>
<dbReference type="PROSITE" id="PS50005">
    <property type="entry name" value="TPR"/>
    <property type="match status" value="3"/>
</dbReference>
<dbReference type="PANTHER" id="PTHR16222:SF24">
    <property type="entry name" value="ADP-RIBOSYLHYDROLASE ARH3"/>
    <property type="match status" value="1"/>
</dbReference>
<dbReference type="Pfam" id="PF13181">
    <property type="entry name" value="TPR_8"/>
    <property type="match status" value="1"/>
</dbReference>
<feature type="repeat" description="TPR" evidence="2">
    <location>
        <begin position="456"/>
        <end position="489"/>
    </location>
</feature>
<dbReference type="InterPro" id="IPR050792">
    <property type="entry name" value="ADP-ribosylglycohydrolase"/>
</dbReference>
<evidence type="ECO:0000256" key="2">
    <source>
        <dbReference type="PROSITE-ProRule" id="PRU00339"/>
    </source>
</evidence>
<keyword evidence="2" id="KW-0802">TPR repeat</keyword>
<name>A0ABS6G495_9FIRM</name>
<keyword evidence="4" id="KW-1185">Reference proteome</keyword>
<dbReference type="PANTHER" id="PTHR16222">
    <property type="entry name" value="ADP-RIBOSYLGLYCOHYDROLASE"/>
    <property type="match status" value="1"/>
</dbReference>
<gene>
    <name evidence="3" type="ORF">KQI88_12350</name>
</gene>
<dbReference type="Pfam" id="PF03747">
    <property type="entry name" value="ADP_ribosyl_GH"/>
    <property type="match status" value="1"/>
</dbReference>
<feature type="repeat" description="TPR" evidence="2">
    <location>
        <begin position="422"/>
        <end position="455"/>
    </location>
</feature>
<comment type="caution">
    <text evidence="3">The sequence shown here is derived from an EMBL/GenBank/DDBJ whole genome shotgun (WGS) entry which is preliminary data.</text>
</comment>
<dbReference type="SMART" id="SM00028">
    <property type="entry name" value="TPR"/>
    <property type="match status" value="3"/>
</dbReference>
<accession>A0ABS6G495</accession>
<feature type="repeat" description="TPR" evidence="2">
    <location>
        <begin position="378"/>
        <end position="411"/>
    </location>
</feature>
<protein>
    <submittedName>
        <fullName evidence="3">ADP-ribosylglycohydrolase family protein</fullName>
    </submittedName>
</protein>
<evidence type="ECO:0000313" key="3">
    <source>
        <dbReference type="EMBL" id="MBU5677204.1"/>
    </source>
</evidence>
<evidence type="ECO:0000313" key="4">
    <source>
        <dbReference type="Proteomes" id="UP000779508"/>
    </source>
</evidence>